<reference evidence="2" key="1">
    <citation type="journal article" date="2020" name="Stud. Mycol.">
        <title>101 Dothideomycetes genomes: a test case for predicting lifestyles and emergence of pathogens.</title>
        <authorList>
            <person name="Haridas S."/>
            <person name="Albert R."/>
            <person name="Binder M."/>
            <person name="Bloem J."/>
            <person name="Labutti K."/>
            <person name="Salamov A."/>
            <person name="Andreopoulos B."/>
            <person name="Baker S."/>
            <person name="Barry K."/>
            <person name="Bills G."/>
            <person name="Bluhm B."/>
            <person name="Cannon C."/>
            <person name="Castanera R."/>
            <person name="Culley D."/>
            <person name="Daum C."/>
            <person name="Ezra D."/>
            <person name="Gonzalez J."/>
            <person name="Henrissat B."/>
            <person name="Kuo A."/>
            <person name="Liang C."/>
            <person name="Lipzen A."/>
            <person name="Lutzoni F."/>
            <person name="Magnuson J."/>
            <person name="Mondo S."/>
            <person name="Nolan M."/>
            <person name="Ohm R."/>
            <person name="Pangilinan J."/>
            <person name="Park H.-J."/>
            <person name="Ramirez L."/>
            <person name="Alfaro M."/>
            <person name="Sun H."/>
            <person name="Tritt A."/>
            <person name="Yoshinaga Y."/>
            <person name="Zwiers L.-H."/>
            <person name="Turgeon B."/>
            <person name="Goodwin S."/>
            <person name="Spatafora J."/>
            <person name="Crous P."/>
            <person name="Grigoriev I."/>
        </authorList>
    </citation>
    <scope>NUCLEOTIDE SEQUENCE</scope>
    <source>
        <strain evidence="2">CBS 116005</strain>
    </source>
</reference>
<dbReference type="SUPFAM" id="SSF56112">
    <property type="entry name" value="Protein kinase-like (PK-like)"/>
    <property type="match status" value="1"/>
</dbReference>
<evidence type="ECO:0000313" key="3">
    <source>
        <dbReference type="Proteomes" id="UP000799436"/>
    </source>
</evidence>
<evidence type="ECO:0000313" key="2">
    <source>
        <dbReference type="EMBL" id="KAF2768338.1"/>
    </source>
</evidence>
<protein>
    <recommendedName>
        <fullName evidence="1">Aminoglycoside phosphotransferase domain-containing protein</fullName>
    </recommendedName>
</protein>
<dbReference type="InterPro" id="IPR002575">
    <property type="entry name" value="Aminoglycoside_PTrfase"/>
</dbReference>
<proteinExistence type="predicted"/>
<dbReference type="Proteomes" id="UP000799436">
    <property type="component" value="Unassembled WGS sequence"/>
</dbReference>
<dbReference type="Pfam" id="PF01636">
    <property type="entry name" value="APH"/>
    <property type="match status" value="1"/>
</dbReference>
<sequence>MAFQSWQTAERAYEIHADTFVKREPRQSELLEDITGQIMKLPVDSKARLKNEYNILRYLSLKTSIPVPAPLRFSIKNGIAVLETSTVPKEAVTLAQYDGDDRELVVSKVGEELVTSIIPHLQKHTSRIMGGMNEEDRLLLPPRLTTGHNKRWPRIENKAGDRNFVLCHNDLGQSNVFIHPTTHKISAIIDWEYAGYYPPQFEAQLWRYHPHHQDWQAHHPEENLRLIETLSGRTSM</sequence>
<dbReference type="AlphaFoldDB" id="A0A6G1L7D5"/>
<dbReference type="PANTHER" id="PTHR21310:SF15">
    <property type="entry name" value="AMINOGLYCOSIDE PHOSPHOTRANSFERASE DOMAIN-CONTAINING PROTEIN"/>
    <property type="match status" value="1"/>
</dbReference>
<dbReference type="PANTHER" id="PTHR21310">
    <property type="entry name" value="AMINOGLYCOSIDE PHOSPHOTRANSFERASE-RELATED-RELATED"/>
    <property type="match status" value="1"/>
</dbReference>
<dbReference type="Gene3D" id="3.90.1200.10">
    <property type="match status" value="1"/>
</dbReference>
<accession>A0A6G1L7D5</accession>
<organism evidence="2 3">
    <name type="scientific">Teratosphaeria nubilosa</name>
    <dbReference type="NCBI Taxonomy" id="161662"/>
    <lineage>
        <taxon>Eukaryota</taxon>
        <taxon>Fungi</taxon>
        <taxon>Dikarya</taxon>
        <taxon>Ascomycota</taxon>
        <taxon>Pezizomycotina</taxon>
        <taxon>Dothideomycetes</taxon>
        <taxon>Dothideomycetidae</taxon>
        <taxon>Mycosphaerellales</taxon>
        <taxon>Teratosphaeriaceae</taxon>
        <taxon>Teratosphaeria</taxon>
    </lineage>
</organism>
<dbReference type="InterPro" id="IPR011009">
    <property type="entry name" value="Kinase-like_dom_sf"/>
</dbReference>
<feature type="domain" description="Aminoglycoside phosphotransferase" evidence="1">
    <location>
        <begin position="150"/>
        <end position="202"/>
    </location>
</feature>
<evidence type="ECO:0000259" key="1">
    <source>
        <dbReference type="Pfam" id="PF01636"/>
    </source>
</evidence>
<gene>
    <name evidence="2" type="ORF">EJ03DRAFT_383389</name>
</gene>
<name>A0A6G1L7D5_9PEZI</name>
<dbReference type="EMBL" id="ML995845">
    <property type="protein sequence ID" value="KAF2768338.1"/>
    <property type="molecule type" value="Genomic_DNA"/>
</dbReference>
<dbReference type="InterPro" id="IPR051678">
    <property type="entry name" value="AGP_Transferase"/>
</dbReference>
<dbReference type="OrthoDB" id="2906425at2759"/>
<keyword evidence="3" id="KW-1185">Reference proteome</keyword>